<dbReference type="AlphaFoldDB" id="A0A420XNS4"/>
<dbReference type="GO" id="GO:0008360">
    <property type="term" value="P:regulation of cell shape"/>
    <property type="evidence" value="ECO:0007669"/>
    <property type="project" value="UniProtKB-KW"/>
</dbReference>
<evidence type="ECO:0000256" key="6">
    <source>
        <dbReference type="ARBA" id="ARBA00022989"/>
    </source>
</evidence>
<evidence type="ECO:0000256" key="2">
    <source>
        <dbReference type="ARBA" id="ARBA00007776"/>
    </source>
</evidence>
<evidence type="ECO:0000313" key="9">
    <source>
        <dbReference type="EMBL" id="RKS73838.1"/>
    </source>
</evidence>
<dbReference type="InParanoid" id="A0A420XNS4"/>
<keyword evidence="6 8" id="KW-1133">Transmembrane helix</keyword>
<comment type="subcellular location">
    <subcellularLocation>
        <location evidence="1">Cell membrane</location>
        <topology evidence="1">Multi-pass membrane protein</topology>
    </subcellularLocation>
</comment>
<keyword evidence="7 8" id="KW-0472">Membrane</keyword>
<dbReference type="RefSeq" id="WP_121193644.1">
    <property type="nucleotide sequence ID" value="NZ_RBWV01000012.1"/>
</dbReference>
<evidence type="ECO:0000256" key="7">
    <source>
        <dbReference type="ARBA" id="ARBA00023136"/>
    </source>
</evidence>
<sequence>MTTLRVPLAALLLLSAAVLQVSVLAPLRLPGATPDPTLLVVVGLALRWGPLPGAVAGFAGGLVLDLLPPAGGSAGRWAAVLVVVGYAVGRVFETVRDSPVAALVAVSCAAAGSVAGSAALGALVGDPAVYWPSVPRLCASAVIYDVLLTPLLVPAVTYLARRADAEPAERRARR</sequence>
<comment type="similarity">
    <text evidence="2">Belongs to the MreD family.</text>
</comment>
<keyword evidence="5" id="KW-0133">Cell shape</keyword>
<evidence type="ECO:0000256" key="8">
    <source>
        <dbReference type="SAM" id="Phobius"/>
    </source>
</evidence>
<dbReference type="GO" id="GO:0005886">
    <property type="term" value="C:plasma membrane"/>
    <property type="evidence" value="ECO:0007669"/>
    <property type="project" value="UniProtKB-SubCell"/>
</dbReference>
<dbReference type="Proteomes" id="UP000281955">
    <property type="component" value="Unassembled WGS sequence"/>
</dbReference>
<evidence type="ECO:0000256" key="5">
    <source>
        <dbReference type="ARBA" id="ARBA00022960"/>
    </source>
</evidence>
<dbReference type="NCBIfam" id="TIGR03426">
    <property type="entry name" value="shape_MreD"/>
    <property type="match status" value="1"/>
</dbReference>
<feature type="transmembrane region" description="Helical" evidence="8">
    <location>
        <begin position="137"/>
        <end position="160"/>
    </location>
</feature>
<dbReference type="InterPro" id="IPR007227">
    <property type="entry name" value="Cell_shape_determining_MreD"/>
</dbReference>
<reference evidence="9 10" key="1">
    <citation type="submission" date="2018-10" db="EMBL/GenBank/DDBJ databases">
        <title>Genomic Encyclopedia of Archaeal and Bacterial Type Strains, Phase II (KMG-II): from individual species to whole genera.</title>
        <authorList>
            <person name="Goeker M."/>
        </authorList>
    </citation>
    <scope>NUCLEOTIDE SEQUENCE [LARGE SCALE GENOMIC DNA]</scope>
    <source>
        <strain evidence="9 10">RP-AC37</strain>
    </source>
</reference>
<evidence type="ECO:0000313" key="10">
    <source>
        <dbReference type="Proteomes" id="UP000281955"/>
    </source>
</evidence>
<accession>A0A420XNS4</accession>
<dbReference type="EMBL" id="RBWV01000012">
    <property type="protein sequence ID" value="RKS73838.1"/>
    <property type="molecule type" value="Genomic_DNA"/>
</dbReference>
<keyword evidence="3" id="KW-1003">Cell membrane</keyword>
<feature type="transmembrane region" description="Helical" evidence="8">
    <location>
        <begin position="98"/>
        <end position="125"/>
    </location>
</feature>
<keyword evidence="4 8" id="KW-0812">Transmembrane</keyword>
<evidence type="ECO:0000256" key="4">
    <source>
        <dbReference type="ARBA" id="ARBA00022692"/>
    </source>
</evidence>
<comment type="caution">
    <text evidence="9">The sequence shown here is derived from an EMBL/GenBank/DDBJ whole genome shotgun (WGS) entry which is preliminary data.</text>
</comment>
<protein>
    <submittedName>
        <fullName evidence="9">Rod shape-determining protein MreD</fullName>
    </submittedName>
</protein>
<organism evidence="9 10">
    <name type="scientific">Motilibacter peucedani</name>
    <dbReference type="NCBI Taxonomy" id="598650"/>
    <lineage>
        <taxon>Bacteria</taxon>
        <taxon>Bacillati</taxon>
        <taxon>Actinomycetota</taxon>
        <taxon>Actinomycetes</taxon>
        <taxon>Motilibacterales</taxon>
        <taxon>Motilibacteraceae</taxon>
        <taxon>Motilibacter</taxon>
    </lineage>
</organism>
<name>A0A420XNS4_9ACTN</name>
<feature type="transmembrane region" description="Helical" evidence="8">
    <location>
        <begin position="74"/>
        <end position="92"/>
    </location>
</feature>
<proteinExistence type="inferred from homology"/>
<gene>
    <name evidence="9" type="ORF">CLV35_2331</name>
</gene>
<evidence type="ECO:0000256" key="1">
    <source>
        <dbReference type="ARBA" id="ARBA00004651"/>
    </source>
</evidence>
<keyword evidence="10" id="KW-1185">Reference proteome</keyword>
<evidence type="ECO:0000256" key="3">
    <source>
        <dbReference type="ARBA" id="ARBA00022475"/>
    </source>
</evidence>